<gene>
    <name evidence="7" type="ORF">SAMN04490244_103357</name>
</gene>
<dbReference type="PROSITE" id="PS00211">
    <property type="entry name" value="ABC_TRANSPORTER_1"/>
    <property type="match status" value="1"/>
</dbReference>
<dbReference type="OrthoDB" id="9805601at2"/>
<dbReference type="InterPro" id="IPR003439">
    <property type="entry name" value="ABC_transporter-like_ATP-bd"/>
</dbReference>
<dbReference type="PANTHER" id="PTHR42794:SF1">
    <property type="entry name" value="HEMIN IMPORT ATP-BINDING PROTEIN HMUV"/>
    <property type="match status" value="1"/>
</dbReference>
<keyword evidence="4" id="KW-1278">Translocase</keyword>
<evidence type="ECO:0000256" key="3">
    <source>
        <dbReference type="ARBA" id="ARBA00022840"/>
    </source>
</evidence>
<protein>
    <submittedName>
        <fullName evidence="7">Iron complex transport system ATP-binding protein</fullName>
    </submittedName>
</protein>
<dbReference type="AlphaFoldDB" id="A0A1H9SRW2"/>
<dbReference type="InterPro" id="IPR003593">
    <property type="entry name" value="AAA+_ATPase"/>
</dbReference>
<dbReference type="PROSITE" id="PS50893">
    <property type="entry name" value="ABC_TRANSPORTER_2"/>
    <property type="match status" value="1"/>
</dbReference>
<feature type="domain" description="ABC transporter" evidence="6">
    <location>
        <begin position="3"/>
        <end position="236"/>
    </location>
</feature>
<evidence type="ECO:0000313" key="7">
    <source>
        <dbReference type="EMBL" id="SER87565.1"/>
    </source>
</evidence>
<evidence type="ECO:0000256" key="5">
    <source>
        <dbReference type="ARBA" id="ARBA00037066"/>
    </source>
</evidence>
<evidence type="ECO:0000256" key="1">
    <source>
        <dbReference type="ARBA" id="ARBA00022448"/>
    </source>
</evidence>
<dbReference type="RefSeq" id="WP_092690759.1">
    <property type="nucleotide sequence ID" value="NZ_FOGU01000003.1"/>
</dbReference>
<dbReference type="SMART" id="SM00382">
    <property type="entry name" value="AAA"/>
    <property type="match status" value="1"/>
</dbReference>
<evidence type="ECO:0000259" key="6">
    <source>
        <dbReference type="PROSITE" id="PS50893"/>
    </source>
</evidence>
<keyword evidence="8" id="KW-1185">Reference proteome</keyword>
<accession>A0A1H9SRW2</accession>
<organism evidence="7 8">
    <name type="scientific">Tranquillimonas rosea</name>
    <dbReference type="NCBI Taxonomy" id="641238"/>
    <lineage>
        <taxon>Bacteria</taxon>
        <taxon>Pseudomonadati</taxon>
        <taxon>Pseudomonadota</taxon>
        <taxon>Alphaproteobacteria</taxon>
        <taxon>Rhodobacterales</taxon>
        <taxon>Roseobacteraceae</taxon>
        <taxon>Tranquillimonas</taxon>
    </lineage>
</organism>
<reference evidence="7 8" key="1">
    <citation type="submission" date="2016-10" db="EMBL/GenBank/DDBJ databases">
        <authorList>
            <person name="de Groot N.N."/>
        </authorList>
    </citation>
    <scope>NUCLEOTIDE SEQUENCE [LARGE SCALE GENOMIC DNA]</scope>
    <source>
        <strain evidence="7 8">DSM 23042</strain>
    </source>
</reference>
<keyword evidence="2" id="KW-0547">Nucleotide-binding</keyword>
<dbReference type="EMBL" id="FOGU01000003">
    <property type="protein sequence ID" value="SER87565.1"/>
    <property type="molecule type" value="Genomic_DNA"/>
</dbReference>
<comment type="function">
    <text evidence="5">Part of the ABC transporter complex HmuTUV involved in hemin import. Responsible for energy coupling to the transport system.</text>
</comment>
<keyword evidence="1" id="KW-0813">Transport</keyword>
<name>A0A1H9SRW2_9RHOB</name>
<dbReference type="GO" id="GO:0005524">
    <property type="term" value="F:ATP binding"/>
    <property type="evidence" value="ECO:0007669"/>
    <property type="project" value="UniProtKB-KW"/>
</dbReference>
<dbReference type="SUPFAM" id="SSF52540">
    <property type="entry name" value="P-loop containing nucleoside triphosphate hydrolases"/>
    <property type="match status" value="1"/>
</dbReference>
<dbReference type="Pfam" id="PF00005">
    <property type="entry name" value="ABC_tran"/>
    <property type="match status" value="1"/>
</dbReference>
<dbReference type="NCBIfam" id="NF010068">
    <property type="entry name" value="PRK13548.1"/>
    <property type="match status" value="1"/>
</dbReference>
<dbReference type="Gene3D" id="3.40.50.300">
    <property type="entry name" value="P-loop containing nucleotide triphosphate hydrolases"/>
    <property type="match status" value="1"/>
</dbReference>
<dbReference type="STRING" id="641238.SAMN04490244_103357"/>
<sequence>MTLEANGITVRLGRSRVLRDVAFSAAPGAVTAIVGPNGSGKTTLLRALTGEVPHEGTVRLNGRDTAEAAPWQLARQRAVLPQATTLAFPFNVIEVVSLGLQEAGAWQVARQALVRVGLSGYEARYYQELSGGEQQRVQLARALAQVWQPVGEAESRWLFLDEPVASLDIGHQLQVMRIARSFAEAGGGIVAVMHDLNLTAMFADRVVLLEGGRVLGEGAPEAVLTDALLSRAYNWPVRVGVAPAAVLFVLPQAAGDGRAD</sequence>
<dbReference type="PANTHER" id="PTHR42794">
    <property type="entry name" value="HEMIN IMPORT ATP-BINDING PROTEIN HMUV"/>
    <property type="match status" value="1"/>
</dbReference>
<dbReference type="Proteomes" id="UP000198885">
    <property type="component" value="Unassembled WGS sequence"/>
</dbReference>
<evidence type="ECO:0000313" key="8">
    <source>
        <dbReference type="Proteomes" id="UP000198885"/>
    </source>
</evidence>
<dbReference type="InterPro" id="IPR017871">
    <property type="entry name" value="ABC_transporter-like_CS"/>
</dbReference>
<evidence type="ECO:0000256" key="2">
    <source>
        <dbReference type="ARBA" id="ARBA00022741"/>
    </source>
</evidence>
<dbReference type="GO" id="GO:0016887">
    <property type="term" value="F:ATP hydrolysis activity"/>
    <property type="evidence" value="ECO:0007669"/>
    <property type="project" value="InterPro"/>
</dbReference>
<keyword evidence="3 7" id="KW-0067">ATP-binding</keyword>
<proteinExistence type="predicted"/>
<evidence type="ECO:0000256" key="4">
    <source>
        <dbReference type="ARBA" id="ARBA00022967"/>
    </source>
</evidence>
<dbReference type="InterPro" id="IPR027417">
    <property type="entry name" value="P-loop_NTPase"/>
</dbReference>
<dbReference type="CDD" id="cd03214">
    <property type="entry name" value="ABC_Iron-Siderophores_B12_Hemin"/>
    <property type="match status" value="1"/>
</dbReference>